<keyword evidence="2" id="KW-1185">Reference proteome</keyword>
<organism evidence="1 2">
    <name type="scientific">Populus tomentosa</name>
    <name type="common">Chinese white poplar</name>
    <dbReference type="NCBI Taxonomy" id="118781"/>
    <lineage>
        <taxon>Eukaryota</taxon>
        <taxon>Viridiplantae</taxon>
        <taxon>Streptophyta</taxon>
        <taxon>Embryophyta</taxon>
        <taxon>Tracheophyta</taxon>
        <taxon>Spermatophyta</taxon>
        <taxon>Magnoliopsida</taxon>
        <taxon>eudicotyledons</taxon>
        <taxon>Gunneridae</taxon>
        <taxon>Pentapetalae</taxon>
        <taxon>rosids</taxon>
        <taxon>fabids</taxon>
        <taxon>Malpighiales</taxon>
        <taxon>Salicaceae</taxon>
        <taxon>Saliceae</taxon>
        <taxon>Populus</taxon>
    </lineage>
</organism>
<evidence type="ECO:0000313" key="1">
    <source>
        <dbReference type="EMBL" id="KAG6747432.1"/>
    </source>
</evidence>
<dbReference type="EMBL" id="JAAWWB010000029">
    <property type="protein sequence ID" value="KAG6747432.1"/>
    <property type="molecule type" value="Genomic_DNA"/>
</dbReference>
<gene>
    <name evidence="1" type="ORF">POTOM_049836</name>
</gene>
<protein>
    <submittedName>
        <fullName evidence="1">Uncharacterized protein</fullName>
    </submittedName>
</protein>
<sequence length="91" mass="10316">MLLEIQSLSDESNLDKSVPKAKALCTVTPIYLSIFLSSLFEEKMRRAHCTFLLCFAFIFAVLSKADQPINKFRPHVHEPFSPGLIQQAIPH</sequence>
<name>A0A8X7YD97_POPTO</name>
<dbReference type="AlphaFoldDB" id="A0A8X7YD97"/>
<proteinExistence type="predicted"/>
<reference evidence="1" key="1">
    <citation type="journal article" date="2020" name="bioRxiv">
        <title>Hybrid origin of Populus tomentosa Carr. identified through genome sequencing and phylogenomic analysis.</title>
        <authorList>
            <person name="An X."/>
            <person name="Gao K."/>
            <person name="Chen Z."/>
            <person name="Li J."/>
            <person name="Yang X."/>
            <person name="Yang X."/>
            <person name="Zhou J."/>
            <person name="Guo T."/>
            <person name="Zhao T."/>
            <person name="Huang S."/>
            <person name="Miao D."/>
            <person name="Khan W.U."/>
            <person name="Rao P."/>
            <person name="Ye M."/>
            <person name="Lei B."/>
            <person name="Liao W."/>
            <person name="Wang J."/>
            <person name="Ji L."/>
            <person name="Li Y."/>
            <person name="Guo B."/>
            <person name="Mustafa N.S."/>
            <person name="Li S."/>
            <person name="Yun Q."/>
            <person name="Keller S.R."/>
            <person name="Mao J."/>
            <person name="Zhang R."/>
            <person name="Strauss S.H."/>
        </authorList>
    </citation>
    <scope>NUCLEOTIDE SEQUENCE</scope>
    <source>
        <strain evidence="1">GM15</strain>
        <tissue evidence="1">Leaf</tissue>
    </source>
</reference>
<accession>A0A8X7YD97</accession>
<dbReference type="Proteomes" id="UP000886885">
    <property type="component" value="Chromosome 15A"/>
</dbReference>
<evidence type="ECO:0000313" key="2">
    <source>
        <dbReference type="Proteomes" id="UP000886885"/>
    </source>
</evidence>
<comment type="caution">
    <text evidence="1">The sequence shown here is derived from an EMBL/GenBank/DDBJ whole genome shotgun (WGS) entry which is preliminary data.</text>
</comment>